<keyword evidence="9" id="KW-1185">Reference proteome</keyword>
<comment type="similarity">
    <text evidence="5">Belongs to the complex I subunit 1 family.</text>
</comment>
<dbReference type="PANTHER" id="PTHR11432:SF3">
    <property type="entry name" value="NADH-UBIQUINONE OXIDOREDUCTASE CHAIN 1"/>
    <property type="match status" value="1"/>
</dbReference>
<evidence type="ECO:0000256" key="5">
    <source>
        <dbReference type="RuleBase" id="RU000471"/>
    </source>
</evidence>
<reference evidence="8 9" key="1">
    <citation type="journal article" date="2016" name="Int. J. Syst. Evol. Microbiol.">
        <title>Labrenzia salina sp. nov., isolated from the rhizosphere of the halophyte Arthrocnemum macrostachyum.</title>
        <authorList>
            <person name="Camacho M."/>
            <person name="Redondo-Gomez S."/>
            <person name="Rodriguez-Llorente I."/>
            <person name="Rohde M."/>
            <person name="Sproer C."/>
            <person name="Schumann P."/>
            <person name="Klenk H.P."/>
            <person name="Montero-Calasanz M.D.C."/>
        </authorList>
    </citation>
    <scope>NUCLEOTIDE SEQUENCE [LARGE SCALE GENOMIC DNA]</scope>
    <source>
        <strain evidence="8 9">DSM 29163</strain>
    </source>
</reference>
<evidence type="ECO:0000256" key="7">
    <source>
        <dbReference type="SAM" id="SignalP"/>
    </source>
</evidence>
<evidence type="ECO:0000256" key="1">
    <source>
        <dbReference type="ARBA" id="ARBA00004141"/>
    </source>
</evidence>
<sequence length="308" mass="32303">MSQAIAILCIFLLLGAGSWLAAVMDRAHRAAIAGNPQGNVVMAPLAEGAAQLLRQTTTTERPDLLNWRLAPVFYFSLAALGLSVVPLAPGIVAADFESGIVLWGACEALTVIVVFLHGWSANAPLALVGAYRYVAVALPVILISMFVLIAAALPAESLSIAAIVRSQDESVWNIVRQPPGFLLFMLVGLSMSLRGPLDYADSADLAGGTASEASGAHYATWQLARLAMLVSVSVMAATVFLGGYLGPVLPGLHWLALKSAAVLALLVVAGNSFARTTPARMLELIWVLLLPLSFLVLALVGAELLLWG</sequence>
<keyword evidence="3 6" id="KW-1133">Transmembrane helix</keyword>
<protein>
    <submittedName>
        <fullName evidence="8">NADH-quinone oxidoreductase subunit H</fullName>
    </submittedName>
</protein>
<proteinExistence type="inferred from homology"/>
<dbReference type="RefSeq" id="WP_265961330.1">
    <property type="nucleotide sequence ID" value="NZ_JAPEVI010000002.1"/>
</dbReference>
<feature type="chain" id="PRO_5047057293" evidence="7">
    <location>
        <begin position="22"/>
        <end position="308"/>
    </location>
</feature>
<dbReference type="EMBL" id="JAPEVI010000002">
    <property type="protein sequence ID" value="MCX2721641.1"/>
    <property type="molecule type" value="Genomic_DNA"/>
</dbReference>
<comment type="subcellular location">
    <subcellularLocation>
        <location evidence="5">Cell membrane</location>
        <topology evidence="5">Multi-pass membrane protein</topology>
    </subcellularLocation>
    <subcellularLocation>
        <location evidence="1">Membrane</location>
        <topology evidence="1">Multi-pass membrane protein</topology>
    </subcellularLocation>
</comment>
<evidence type="ECO:0000313" key="9">
    <source>
        <dbReference type="Proteomes" id="UP001300261"/>
    </source>
</evidence>
<accession>A0ABT3QXH9</accession>
<feature type="transmembrane region" description="Helical" evidence="6">
    <location>
        <begin position="72"/>
        <end position="93"/>
    </location>
</feature>
<feature type="signal peptide" evidence="7">
    <location>
        <begin position="1"/>
        <end position="21"/>
    </location>
</feature>
<feature type="transmembrane region" description="Helical" evidence="6">
    <location>
        <begin position="131"/>
        <end position="153"/>
    </location>
</feature>
<keyword evidence="7" id="KW-0732">Signal</keyword>
<evidence type="ECO:0000256" key="2">
    <source>
        <dbReference type="ARBA" id="ARBA00022692"/>
    </source>
</evidence>
<feature type="transmembrane region" description="Helical" evidence="6">
    <location>
        <begin position="252"/>
        <end position="273"/>
    </location>
</feature>
<dbReference type="InterPro" id="IPR001694">
    <property type="entry name" value="NADH_UbQ_OxRdtase_su1/FPO"/>
</dbReference>
<keyword evidence="5" id="KW-0520">NAD</keyword>
<evidence type="ECO:0000256" key="4">
    <source>
        <dbReference type="ARBA" id="ARBA00023136"/>
    </source>
</evidence>
<name>A0ABT3QXH9_9HYPH</name>
<feature type="transmembrane region" description="Helical" evidence="6">
    <location>
        <begin position="285"/>
        <end position="307"/>
    </location>
</feature>
<gene>
    <name evidence="8" type="ORF">ON753_04355</name>
</gene>
<evidence type="ECO:0000256" key="3">
    <source>
        <dbReference type="ARBA" id="ARBA00022989"/>
    </source>
</evidence>
<keyword evidence="4 6" id="KW-0472">Membrane</keyword>
<feature type="transmembrane region" description="Helical" evidence="6">
    <location>
        <begin position="100"/>
        <end position="119"/>
    </location>
</feature>
<evidence type="ECO:0000256" key="6">
    <source>
        <dbReference type="SAM" id="Phobius"/>
    </source>
</evidence>
<comment type="caution">
    <text evidence="8">The sequence shown here is derived from an EMBL/GenBank/DDBJ whole genome shotgun (WGS) entry which is preliminary data.</text>
</comment>
<dbReference type="Proteomes" id="UP001300261">
    <property type="component" value="Unassembled WGS sequence"/>
</dbReference>
<evidence type="ECO:0000313" key="8">
    <source>
        <dbReference type="EMBL" id="MCX2721641.1"/>
    </source>
</evidence>
<keyword evidence="2 5" id="KW-0812">Transmembrane</keyword>
<dbReference type="Pfam" id="PF00146">
    <property type="entry name" value="NADHdh"/>
    <property type="match status" value="1"/>
</dbReference>
<feature type="transmembrane region" description="Helical" evidence="6">
    <location>
        <begin position="226"/>
        <end position="246"/>
    </location>
</feature>
<dbReference type="PANTHER" id="PTHR11432">
    <property type="entry name" value="NADH DEHYDROGENASE SUBUNIT 1"/>
    <property type="match status" value="1"/>
</dbReference>
<organism evidence="8 9">
    <name type="scientific">Roseibium salinum</name>
    <dbReference type="NCBI Taxonomy" id="1604349"/>
    <lineage>
        <taxon>Bacteria</taxon>
        <taxon>Pseudomonadati</taxon>
        <taxon>Pseudomonadota</taxon>
        <taxon>Alphaproteobacteria</taxon>
        <taxon>Hyphomicrobiales</taxon>
        <taxon>Stappiaceae</taxon>
        <taxon>Roseibium</taxon>
    </lineage>
</organism>